<dbReference type="UniPathway" id="UPA00051">
    <property type="reaction ID" value="UER00465"/>
</dbReference>
<dbReference type="InterPro" id="IPR036291">
    <property type="entry name" value="NAD(P)-bd_dom_sf"/>
</dbReference>
<evidence type="ECO:0000256" key="8">
    <source>
        <dbReference type="ARBA" id="ARBA00022857"/>
    </source>
</evidence>
<dbReference type="InterPro" id="IPR019811">
    <property type="entry name" value="HDH_CS"/>
</dbReference>
<keyword evidence="9 12" id="KW-0560">Oxidoreductase</keyword>
<dbReference type="EMBL" id="UOGF01000074">
    <property type="protein sequence ID" value="VAX31312.1"/>
    <property type="molecule type" value="Genomic_DNA"/>
</dbReference>
<evidence type="ECO:0000256" key="10">
    <source>
        <dbReference type="ARBA" id="ARBA00023167"/>
    </source>
</evidence>
<evidence type="ECO:0000256" key="5">
    <source>
        <dbReference type="ARBA" id="ARBA00013376"/>
    </source>
</evidence>
<dbReference type="Gene3D" id="3.40.50.720">
    <property type="entry name" value="NAD(P)-binding Rossmann-like Domain"/>
    <property type="match status" value="1"/>
</dbReference>
<evidence type="ECO:0000256" key="3">
    <source>
        <dbReference type="ARBA" id="ARBA00006753"/>
    </source>
</evidence>
<dbReference type="CDD" id="cd04881">
    <property type="entry name" value="ACT_HSDH-Hom"/>
    <property type="match status" value="1"/>
</dbReference>
<dbReference type="AlphaFoldDB" id="A0A3B1CSG6"/>
<comment type="pathway">
    <text evidence="1">Amino-acid biosynthesis; L-threonine biosynthesis; L-threonine from L-aspartate: step 3/5.</text>
</comment>
<dbReference type="SUPFAM" id="SSF55021">
    <property type="entry name" value="ACT-like"/>
    <property type="match status" value="1"/>
</dbReference>
<dbReference type="UniPathway" id="UPA00050">
    <property type="reaction ID" value="UER00063"/>
</dbReference>
<dbReference type="InterPro" id="IPR001342">
    <property type="entry name" value="HDH_cat"/>
</dbReference>
<keyword evidence="7" id="KW-0791">Threonine biosynthesis</keyword>
<proteinExistence type="inferred from homology"/>
<dbReference type="GO" id="GO:0004412">
    <property type="term" value="F:homoserine dehydrogenase activity"/>
    <property type="evidence" value="ECO:0007669"/>
    <property type="project" value="UniProtKB-EC"/>
</dbReference>
<dbReference type="GO" id="GO:0009086">
    <property type="term" value="P:methionine biosynthetic process"/>
    <property type="evidence" value="ECO:0007669"/>
    <property type="project" value="UniProtKB-KW"/>
</dbReference>
<keyword evidence="6" id="KW-0028">Amino-acid biosynthesis</keyword>
<reference evidence="12" key="1">
    <citation type="submission" date="2018-06" db="EMBL/GenBank/DDBJ databases">
        <authorList>
            <person name="Zhirakovskaya E."/>
        </authorList>
    </citation>
    <scope>NUCLEOTIDE SEQUENCE</scope>
</reference>
<dbReference type="SUPFAM" id="SSF55347">
    <property type="entry name" value="Glyceraldehyde-3-phosphate dehydrogenase-like, C-terminal domain"/>
    <property type="match status" value="1"/>
</dbReference>
<evidence type="ECO:0000256" key="4">
    <source>
        <dbReference type="ARBA" id="ARBA00013213"/>
    </source>
</evidence>
<evidence type="ECO:0000256" key="6">
    <source>
        <dbReference type="ARBA" id="ARBA00022605"/>
    </source>
</evidence>
<dbReference type="PANTHER" id="PTHR43331">
    <property type="entry name" value="HOMOSERINE DEHYDROGENASE"/>
    <property type="match status" value="1"/>
</dbReference>
<evidence type="ECO:0000256" key="1">
    <source>
        <dbReference type="ARBA" id="ARBA00005056"/>
    </source>
</evidence>
<evidence type="ECO:0000256" key="9">
    <source>
        <dbReference type="ARBA" id="ARBA00023002"/>
    </source>
</evidence>
<evidence type="ECO:0000256" key="7">
    <source>
        <dbReference type="ARBA" id="ARBA00022697"/>
    </source>
</evidence>
<dbReference type="PROSITE" id="PS01042">
    <property type="entry name" value="HOMOSER_DHGENASE"/>
    <property type="match status" value="1"/>
</dbReference>
<dbReference type="FunFam" id="3.30.70.260:FF:000030">
    <property type="entry name" value="Homoserine dehydrogenase"/>
    <property type="match status" value="1"/>
</dbReference>
<dbReference type="PROSITE" id="PS51671">
    <property type="entry name" value="ACT"/>
    <property type="match status" value="1"/>
</dbReference>
<keyword evidence="10" id="KW-0486">Methionine biosynthesis</keyword>
<dbReference type="InterPro" id="IPR005106">
    <property type="entry name" value="Asp/hSer_DH_NAD-bd"/>
</dbReference>
<comment type="similarity">
    <text evidence="3">Belongs to the homoserine dehydrogenase family.</text>
</comment>
<gene>
    <name evidence="12" type="ORF">MNBD_NITROSPIRAE01-518</name>
</gene>
<feature type="domain" description="ACT" evidence="11">
    <location>
        <begin position="356"/>
        <end position="437"/>
    </location>
</feature>
<name>A0A3B1CSG6_9ZZZZ</name>
<evidence type="ECO:0000256" key="2">
    <source>
        <dbReference type="ARBA" id="ARBA00005062"/>
    </source>
</evidence>
<dbReference type="GO" id="GO:0050661">
    <property type="term" value="F:NADP binding"/>
    <property type="evidence" value="ECO:0007669"/>
    <property type="project" value="InterPro"/>
</dbReference>
<dbReference type="NCBIfam" id="NF004976">
    <property type="entry name" value="PRK06349.1"/>
    <property type="match status" value="1"/>
</dbReference>
<dbReference type="Pfam" id="PF01842">
    <property type="entry name" value="ACT"/>
    <property type="match status" value="1"/>
</dbReference>
<keyword evidence="8" id="KW-0521">NADP</keyword>
<dbReference type="GO" id="GO:0009088">
    <property type="term" value="P:threonine biosynthetic process"/>
    <property type="evidence" value="ECO:0007669"/>
    <property type="project" value="UniProtKB-UniPathway"/>
</dbReference>
<dbReference type="SUPFAM" id="SSF51735">
    <property type="entry name" value="NAD(P)-binding Rossmann-fold domains"/>
    <property type="match status" value="1"/>
</dbReference>
<dbReference type="InterPro" id="IPR045865">
    <property type="entry name" value="ACT-like_dom_sf"/>
</dbReference>
<evidence type="ECO:0000259" key="11">
    <source>
        <dbReference type="PROSITE" id="PS51671"/>
    </source>
</evidence>
<dbReference type="FunFam" id="3.30.360.10:FF:000005">
    <property type="entry name" value="Homoserine dehydrogenase"/>
    <property type="match status" value="1"/>
</dbReference>
<dbReference type="InterPro" id="IPR002912">
    <property type="entry name" value="ACT_dom"/>
</dbReference>
<organism evidence="12">
    <name type="scientific">hydrothermal vent metagenome</name>
    <dbReference type="NCBI Taxonomy" id="652676"/>
    <lineage>
        <taxon>unclassified sequences</taxon>
        <taxon>metagenomes</taxon>
        <taxon>ecological metagenomes</taxon>
    </lineage>
</organism>
<evidence type="ECO:0000313" key="12">
    <source>
        <dbReference type="EMBL" id="VAX31312.1"/>
    </source>
</evidence>
<dbReference type="PIRSF" id="PIRSF000098">
    <property type="entry name" value="Homoser_dehydrog"/>
    <property type="match status" value="1"/>
</dbReference>
<sequence>MKQSIKIGFVGFGTVATGAVKILQDQQDLLERRIGTRLEIVKIADRDIERDRGIILPEGILTHDVSEVLEHPEIDIVVELIGGTTHAKDFLLEAIAQKKHVVTANKALVAEQGEIIFEAAASQGVDVGFEAAVCGGIPIIREMKEGLAAEKLKSIYGIVNGTCNYILTKMRDEGGDFSEVLKEAQDLGFAEADPELDIGGGDSAHKLAILSSLAFGTPVNLKEIYTEGIERVSPIDIAFAGELGYDIKLLAITKIVEGEIEARVHPTMISKETLLSKVSGVFNAVYVEGETVGGLLFYGQGAGSLPTGSAVVSDLVEIARNILSNAHRRVPSASFMPKARKALRIRPMAEIESLYYLRFMVEDHPGVLANISGILGKNGISISSMIQEGRKIEGGVPLVMMTHKAKERDLQAALAEIGELDCIMGSTLLIRVEGEDPS</sequence>
<protein>
    <recommendedName>
        <fullName evidence="5">Homoserine dehydrogenase</fullName>
        <ecNumber evidence="4">1.1.1.3</ecNumber>
    </recommendedName>
</protein>
<dbReference type="Pfam" id="PF00742">
    <property type="entry name" value="Homoserine_dh"/>
    <property type="match status" value="1"/>
</dbReference>
<dbReference type="PANTHER" id="PTHR43331:SF1">
    <property type="entry name" value="HOMOSERINE DEHYDROGENASE"/>
    <property type="match status" value="1"/>
</dbReference>
<dbReference type="InterPro" id="IPR016204">
    <property type="entry name" value="HDH"/>
</dbReference>
<dbReference type="EC" id="1.1.1.3" evidence="4"/>
<comment type="pathway">
    <text evidence="2">Amino-acid biosynthesis; L-methionine biosynthesis via de novo pathway; L-homoserine from L-aspartate: step 3/3.</text>
</comment>
<accession>A0A3B1CSG6</accession>
<dbReference type="Gene3D" id="3.30.360.10">
    <property type="entry name" value="Dihydrodipicolinate Reductase, domain 2"/>
    <property type="match status" value="1"/>
</dbReference>
<dbReference type="Pfam" id="PF03447">
    <property type="entry name" value="NAD_binding_3"/>
    <property type="match status" value="1"/>
</dbReference>
<dbReference type="Gene3D" id="3.30.70.260">
    <property type="match status" value="1"/>
</dbReference>